<reference evidence="1 2" key="1">
    <citation type="submission" date="2021-06" db="EMBL/GenBank/DDBJ databases">
        <title>Caerostris extrusa draft genome.</title>
        <authorList>
            <person name="Kono N."/>
            <person name="Arakawa K."/>
        </authorList>
    </citation>
    <scope>NUCLEOTIDE SEQUENCE [LARGE SCALE GENOMIC DNA]</scope>
</reference>
<organism evidence="1 2">
    <name type="scientific">Caerostris extrusa</name>
    <name type="common">Bark spider</name>
    <name type="synonym">Caerostris bankana</name>
    <dbReference type="NCBI Taxonomy" id="172846"/>
    <lineage>
        <taxon>Eukaryota</taxon>
        <taxon>Metazoa</taxon>
        <taxon>Ecdysozoa</taxon>
        <taxon>Arthropoda</taxon>
        <taxon>Chelicerata</taxon>
        <taxon>Arachnida</taxon>
        <taxon>Araneae</taxon>
        <taxon>Araneomorphae</taxon>
        <taxon>Entelegynae</taxon>
        <taxon>Araneoidea</taxon>
        <taxon>Araneidae</taxon>
        <taxon>Caerostris</taxon>
    </lineage>
</organism>
<protein>
    <submittedName>
        <fullName evidence="1">Uncharacterized protein</fullName>
    </submittedName>
</protein>
<dbReference type="AlphaFoldDB" id="A0AAV4TC62"/>
<evidence type="ECO:0000313" key="2">
    <source>
        <dbReference type="Proteomes" id="UP001054945"/>
    </source>
</evidence>
<name>A0AAV4TC62_CAEEX</name>
<proteinExistence type="predicted"/>
<gene>
    <name evidence="1" type="ORF">CEXT_107291</name>
</gene>
<keyword evidence="2" id="KW-1185">Reference proteome</keyword>
<evidence type="ECO:0000313" key="1">
    <source>
        <dbReference type="EMBL" id="GIY42482.1"/>
    </source>
</evidence>
<dbReference type="EMBL" id="BPLR01010852">
    <property type="protein sequence ID" value="GIY42482.1"/>
    <property type="molecule type" value="Genomic_DNA"/>
</dbReference>
<dbReference type="Proteomes" id="UP001054945">
    <property type="component" value="Unassembled WGS sequence"/>
</dbReference>
<sequence>MGRVRILSTANTGKSFTRSASWIFAPITRDNGMRRGTTKENLFHNYEVNYIEKPSEQLAHFVNERSNYEETCL</sequence>
<accession>A0AAV4TC62</accession>
<comment type="caution">
    <text evidence="1">The sequence shown here is derived from an EMBL/GenBank/DDBJ whole genome shotgun (WGS) entry which is preliminary data.</text>
</comment>